<dbReference type="Proteomes" id="UP000466345">
    <property type="component" value="Unassembled WGS sequence"/>
</dbReference>
<name>A0A7K0CCY9_9ACTN</name>
<evidence type="ECO:0000313" key="3">
    <source>
        <dbReference type="Proteomes" id="UP000466345"/>
    </source>
</evidence>
<dbReference type="GO" id="GO:0008859">
    <property type="term" value="F:exoribonuclease II activity"/>
    <property type="evidence" value="ECO:0007669"/>
    <property type="project" value="UniProtKB-EC"/>
</dbReference>
<dbReference type="InterPro" id="IPR001900">
    <property type="entry name" value="RNase_II/R"/>
</dbReference>
<accession>A0A7K0CCY9</accession>
<dbReference type="Pfam" id="PF00773">
    <property type="entry name" value="RNB"/>
    <property type="match status" value="1"/>
</dbReference>
<dbReference type="InterPro" id="IPR012340">
    <property type="entry name" value="NA-bd_OB-fold"/>
</dbReference>
<evidence type="ECO:0000259" key="1">
    <source>
        <dbReference type="SMART" id="SM00955"/>
    </source>
</evidence>
<dbReference type="EMBL" id="WEGJ01000003">
    <property type="protein sequence ID" value="MQY11236.1"/>
    <property type="molecule type" value="Genomic_DNA"/>
</dbReference>
<dbReference type="PANTHER" id="PTHR23355">
    <property type="entry name" value="RIBONUCLEASE"/>
    <property type="match status" value="1"/>
</dbReference>
<keyword evidence="2" id="KW-0378">Hydrolase</keyword>
<keyword evidence="3" id="KW-1185">Reference proteome</keyword>
<dbReference type="GO" id="GO:0003723">
    <property type="term" value="F:RNA binding"/>
    <property type="evidence" value="ECO:0007669"/>
    <property type="project" value="InterPro"/>
</dbReference>
<dbReference type="SUPFAM" id="SSF50249">
    <property type="entry name" value="Nucleic acid-binding proteins"/>
    <property type="match status" value="1"/>
</dbReference>
<protein>
    <submittedName>
        <fullName evidence="2">Ribonuclease R</fullName>
        <ecNumber evidence="2">3.1.13.1</ecNumber>
    </submittedName>
</protein>
<organism evidence="2 3">
    <name type="scientific">Streptomyces smaragdinus</name>
    <dbReference type="NCBI Taxonomy" id="2585196"/>
    <lineage>
        <taxon>Bacteria</taxon>
        <taxon>Bacillati</taxon>
        <taxon>Actinomycetota</taxon>
        <taxon>Actinomycetes</taxon>
        <taxon>Kitasatosporales</taxon>
        <taxon>Streptomycetaceae</taxon>
        <taxon>Streptomyces</taxon>
    </lineage>
</organism>
<evidence type="ECO:0000313" key="2">
    <source>
        <dbReference type="EMBL" id="MQY11236.1"/>
    </source>
</evidence>
<sequence length="486" mass="52285">MPHRLIRVTEPPPGDPLAHALAELRKQAQVPAGFPPEVLAEADAVARAPALPARDATDIPFFTIDPAGSMDLDQAMHLSRISGGGYRVQYAIADVAAWVRPGGALDTEAHRRVTTLYFPDARVPLHPPSLSEGAASLLPDQPAPALLWRIDLDSTGEVKTAAVERALVRSRARLTYDGAQRDIDEGTAEEPLALLRDVGLLREEQERTRGGISLGVPEQEIVRRDGGHYDLEYRAPLPADGWNAQISLLTGMVAADLMLGAGTGILRTLPAAAPRAIEYLRRIAHALDVDWPKGRDYADVIRSLNPQHANHAAFLQECTTLLRGAGYTVFDGAPPADRQHAAVADEYTHATAPLRRLVDRYAGELSLAACAGQDPPDWVREALPALPEEMAKGGARANKLERGCVDLVEAALLSTHIGEVFDGQVVDVEEDRPTRGTVQLYEPAVIGRVDGPELPLGHRLRVRVTAAEPGVSPVRFEPAEGVAVVA</sequence>
<gene>
    <name evidence="2" type="primary">rnr</name>
    <name evidence="2" type="ORF">SRB5_13510</name>
</gene>
<dbReference type="SMART" id="SM00955">
    <property type="entry name" value="RNB"/>
    <property type="match status" value="1"/>
</dbReference>
<proteinExistence type="predicted"/>
<dbReference type="PANTHER" id="PTHR23355:SF9">
    <property type="entry name" value="DIS3-LIKE EXONUCLEASE 2"/>
    <property type="match status" value="1"/>
</dbReference>
<reference evidence="2 3" key="1">
    <citation type="submission" date="2019-10" db="EMBL/GenBank/DDBJ databases">
        <title>Streptomyces smaragdinus sp. nov. and Streptomyces fabii sp. nov., isolated from the gut of fungus growing-termite Macrotermes natalensis.</title>
        <authorList>
            <person name="Schwitalla J."/>
            <person name="Benndorf R."/>
            <person name="Martin K."/>
            <person name="De Beer W."/>
            <person name="Kaster A.-K."/>
            <person name="Vollmers J."/>
            <person name="Poulsen M."/>
            <person name="Beemelmanns C."/>
        </authorList>
    </citation>
    <scope>NUCLEOTIDE SEQUENCE [LARGE SCALE GENOMIC DNA]</scope>
    <source>
        <strain evidence="2 3">RB5</strain>
    </source>
</reference>
<comment type="caution">
    <text evidence="2">The sequence shown here is derived from an EMBL/GenBank/DDBJ whole genome shotgun (WGS) entry which is preliminary data.</text>
</comment>
<dbReference type="GO" id="GO:0006402">
    <property type="term" value="P:mRNA catabolic process"/>
    <property type="evidence" value="ECO:0007669"/>
    <property type="project" value="TreeGrafter"/>
</dbReference>
<dbReference type="RefSeq" id="WP_323377195.1">
    <property type="nucleotide sequence ID" value="NZ_WEGJ01000003.1"/>
</dbReference>
<dbReference type="AlphaFoldDB" id="A0A7K0CCY9"/>
<dbReference type="Pfam" id="PF18614">
    <property type="entry name" value="RNase_II_C_S1"/>
    <property type="match status" value="1"/>
</dbReference>
<dbReference type="EC" id="3.1.13.1" evidence="2"/>
<dbReference type="InterPro" id="IPR050180">
    <property type="entry name" value="RNR_Ribonuclease"/>
</dbReference>
<feature type="domain" description="RNB" evidence="1">
    <location>
        <begin position="53"/>
        <end position="372"/>
    </location>
</feature>
<dbReference type="InterPro" id="IPR040596">
    <property type="entry name" value="RNase_II_C_S1"/>
</dbReference>